<dbReference type="InterPro" id="IPR042201">
    <property type="entry name" value="FH2_Formin_sf"/>
</dbReference>
<feature type="compositionally biased region" description="Low complexity" evidence="2">
    <location>
        <begin position="992"/>
        <end position="1012"/>
    </location>
</feature>
<feature type="compositionally biased region" description="Basic residues" evidence="2">
    <location>
        <begin position="950"/>
        <end position="964"/>
    </location>
</feature>
<feature type="domain" description="FH2" evidence="4">
    <location>
        <begin position="586"/>
        <end position="965"/>
    </location>
</feature>
<dbReference type="SUPFAM" id="SSF48371">
    <property type="entry name" value="ARM repeat"/>
    <property type="match status" value="1"/>
</dbReference>
<evidence type="ECO:0008006" key="7">
    <source>
        <dbReference type="Google" id="ProtNLM"/>
    </source>
</evidence>
<organism evidence="5 6">
    <name type="scientific">Muraenolepis orangiensis</name>
    <name type="common">Patagonian moray cod</name>
    <dbReference type="NCBI Taxonomy" id="630683"/>
    <lineage>
        <taxon>Eukaryota</taxon>
        <taxon>Metazoa</taxon>
        <taxon>Chordata</taxon>
        <taxon>Craniata</taxon>
        <taxon>Vertebrata</taxon>
        <taxon>Euteleostomi</taxon>
        <taxon>Actinopterygii</taxon>
        <taxon>Neopterygii</taxon>
        <taxon>Teleostei</taxon>
        <taxon>Neoteleostei</taxon>
        <taxon>Acanthomorphata</taxon>
        <taxon>Zeiogadaria</taxon>
        <taxon>Gadariae</taxon>
        <taxon>Gadiformes</taxon>
        <taxon>Muraenolepidoidei</taxon>
        <taxon>Muraenolepididae</taxon>
        <taxon>Muraenolepis</taxon>
    </lineage>
</organism>
<protein>
    <recommendedName>
        <fullName evidence="7">Formin homology 2 domain containing 3</fullName>
    </recommendedName>
</protein>
<feature type="compositionally biased region" description="Low complexity" evidence="2">
    <location>
        <begin position="436"/>
        <end position="450"/>
    </location>
</feature>
<keyword evidence="6" id="KW-1185">Reference proteome</keyword>
<dbReference type="InterPro" id="IPR016024">
    <property type="entry name" value="ARM-type_fold"/>
</dbReference>
<dbReference type="Pfam" id="PF02181">
    <property type="entry name" value="FH2"/>
    <property type="match status" value="1"/>
</dbReference>
<dbReference type="GO" id="GO:0045214">
    <property type="term" value="P:sarcomere organization"/>
    <property type="evidence" value="ECO:0007669"/>
    <property type="project" value="TreeGrafter"/>
</dbReference>
<dbReference type="Pfam" id="PF24959">
    <property type="entry name" value="FH3_FHOD1-3"/>
    <property type="match status" value="1"/>
</dbReference>
<dbReference type="EMBL" id="JANIIK010000039">
    <property type="protein sequence ID" value="KAJ3608830.1"/>
    <property type="molecule type" value="Genomic_DNA"/>
</dbReference>
<dbReference type="InterPro" id="IPR011989">
    <property type="entry name" value="ARM-like"/>
</dbReference>
<dbReference type="Gene3D" id="1.25.10.10">
    <property type="entry name" value="Leucine-rich Repeat Variant"/>
    <property type="match status" value="1"/>
</dbReference>
<feature type="region of interest" description="Disordered" evidence="2">
    <location>
        <begin position="292"/>
        <end position="318"/>
    </location>
</feature>
<dbReference type="InterPro" id="IPR056771">
    <property type="entry name" value="FH3_FHOD1-3-like"/>
</dbReference>
<feature type="compositionally biased region" description="Basic residues" evidence="2">
    <location>
        <begin position="1086"/>
        <end position="1101"/>
    </location>
</feature>
<evidence type="ECO:0000313" key="5">
    <source>
        <dbReference type="EMBL" id="KAJ3608830.1"/>
    </source>
</evidence>
<dbReference type="Gene3D" id="1.20.58.2220">
    <property type="entry name" value="Formin, FH2 domain"/>
    <property type="match status" value="1"/>
</dbReference>
<dbReference type="GO" id="GO:0005856">
    <property type="term" value="C:cytoskeleton"/>
    <property type="evidence" value="ECO:0007669"/>
    <property type="project" value="TreeGrafter"/>
</dbReference>
<dbReference type="InterPro" id="IPR015425">
    <property type="entry name" value="FH2_Formin"/>
</dbReference>
<dbReference type="GO" id="GO:0030866">
    <property type="term" value="P:cortical actin cytoskeleton organization"/>
    <property type="evidence" value="ECO:0007669"/>
    <property type="project" value="TreeGrafter"/>
</dbReference>
<dbReference type="Proteomes" id="UP001148018">
    <property type="component" value="Unassembled WGS sequence"/>
</dbReference>
<dbReference type="PANTHER" id="PTHR45920">
    <property type="entry name" value="FORMIN HOMOLOGY 2 DOMAIN CONTAINING, ISOFORM I"/>
    <property type="match status" value="1"/>
</dbReference>
<keyword evidence="1" id="KW-0175">Coiled coil</keyword>
<feature type="region of interest" description="Disordered" evidence="2">
    <location>
        <begin position="1072"/>
        <end position="1105"/>
    </location>
</feature>
<evidence type="ECO:0000259" key="3">
    <source>
        <dbReference type="PROSITE" id="PS51231"/>
    </source>
</evidence>
<reference evidence="5" key="1">
    <citation type="submission" date="2022-07" db="EMBL/GenBank/DDBJ databases">
        <title>Chromosome-level genome of Muraenolepis orangiensis.</title>
        <authorList>
            <person name="Kim J."/>
        </authorList>
    </citation>
    <scope>NUCLEOTIDE SEQUENCE</scope>
    <source>
        <strain evidence="5">KU_S4_2022</strain>
        <tissue evidence="5">Muscle</tissue>
    </source>
</reference>
<evidence type="ECO:0000259" key="4">
    <source>
        <dbReference type="PROSITE" id="PS51444"/>
    </source>
</evidence>
<dbReference type="SUPFAM" id="SSF101447">
    <property type="entry name" value="Formin homology 2 domain (FH2 domain)"/>
    <property type="match status" value="1"/>
</dbReference>
<dbReference type="PROSITE" id="PS51444">
    <property type="entry name" value="FH2"/>
    <property type="match status" value="1"/>
</dbReference>
<feature type="domain" description="DAD" evidence="3">
    <location>
        <begin position="1060"/>
        <end position="1092"/>
    </location>
</feature>
<feature type="compositionally biased region" description="Basic and acidic residues" evidence="2">
    <location>
        <begin position="497"/>
        <end position="515"/>
    </location>
</feature>
<dbReference type="PANTHER" id="PTHR45920:SF3">
    <property type="entry name" value="FH1_FH2 DOMAIN-CONTAINING PROTEIN 3"/>
    <property type="match status" value="1"/>
</dbReference>
<feature type="compositionally biased region" description="Basic and acidic residues" evidence="2">
    <location>
        <begin position="471"/>
        <end position="484"/>
    </location>
</feature>
<feature type="region of interest" description="Disordered" evidence="2">
    <location>
        <begin position="946"/>
        <end position="1017"/>
    </location>
</feature>
<dbReference type="GO" id="GO:0051015">
    <property type="term" value="F:actin filament binding"/>
    <property type="evidence" value="ECO:0007669"/>
    <property type="project" value="TreeGrafter"/>
</dbReference>
<accession>A0A9Q0ISP5</accession>
<dbReference type="PROSITE" id="PS51231">
    <property type="entry name" value="DAD"/>
    <property type="match status" value="1"/>
</dbReference>
<evidence type="ECO:0000313" key="6">
    <source>
        <dbReference type="Proteomes" id="UP001148018"/>
    </source>
</evidence>
<comment type="caution">
    <text evidence="5">The sequence shown here is derived from an EMBL/GenBank/DDBJ whole genome shotgun (WGS) entry which is preliminary data.</text>
</comment>
<dbReference type="AlphaFoldDB" id="A0A9Q0ISP5"/>
<feature type="region of interest" description="Disordered" evidence="2">
    <location>
        <begin position="260"/>
        <end position="280"/>
    </location>
</feature>
<dbReference type="SMART" id="SM00498">
    <property type="entry name" value="FH2"/>
    <property type="match status" value="1"/>
</dbReference>
<feature type="region of interest" description="Disordered" evidence="2">
    <location>
        <begin position="167"/>
        <end position="191"/>
    </location>
</feature>
<dbReference type="InterPro" id="IPR014767">
    <property type="entry name" value="DAD_dom"/>
</dbReference>
<name>A0A9Q0ISP5_9TELE</name>
<gene>
    <name evidence="5" type="ORF">NHX12_023360</name>
</gene>
<dbReference type="OrthoDB" id="9806920at2759"/>
<dbReference type="GO" id="GO:0055003">
    <property type="term" value="P:cardiac myofibril assembly"/>
    <property type="evidence" value="ECO:0007669"/>
    <property type="project" value="TreeGrafter"/>
</dbReference>
<evidence type="ECO:0000256" key="1">
    <source>
        <dbReference type="SAM" id="Coils"/>
    </source>
</evidence>
<feature type="region of interest" description="Disordered" evidence="2">
    <location>
        <begin position="93"/>
        <end position="116"/>
    </location>
</feature>
<dbReference type="GO" id="GO:0005737">
    <property type="term" value="C:cytoplasm"/>
    <property type="evidence" value="ECO:0007669"/>
    <property type="project" value="TreeGrafter"/>
</dbReference>
<feature type="region of interest" description="Disordered" evidence="2">
    <location>
        <begin position="430"/>
        <end position="532"/>
    </location>
</feature>
<proteinExistence type="predicted"/>
<feature type="compositionally biased region" description="Low complexity" evidence="2">
    <location>
        <begin position="486"/>
        <end position="495"/>
    </location>
</feature>
<feature type="coiled-coil region" evidence="1">
    <location>
        <begin position="360"/>
        <end position="387"/>
    </location>
</feature>
<evidence type="ECO:0000256" key="2">
    <source>
        <dbReference type="SAM" id="MobiDB-lite"/>
    </source>
</evidence>
<sequence>MLYVDGMNGVIAHAETIQWLYSLIGSKTVLKLLLVFVEYSEANPPLLVHAITTVASDRGCKRWSNTMEILEEKDGVDTELLVYAMTLINKGPSSWTRGRPPGPGGRPLVQGSGERHGLNDSFYDMVDVLEEQGMETVSQRHLGRRGTDLDLVEQLNIYERCGLERRRSRRASLGRSDPLSPASPQRATFRSFGGIRDASERALSGYLPAMLVWGRVVENTALPPVVPPSSPPPPVELHSQPSLLASLLARRRTVVTVPASKEVSPLSRGASRPSPDHRLPYLPHSPFHLFSYDMDQDSPSPVSKFPPQVSPPAPGQAPFYARAQTAEDPEESSAAAKSQELLSHRVANLHHQQHQESLTAERERRRVEREERLLRIEREERNKHSRDYVDKMEEARHARDERYKTVDRLAGEECERDRARVSRVRPELNFDPACQSWPSSSRSSPCSFTSQEEEEETPDSPRGGIGDGDDSSERQNEEVNEKDNCSASSISSASSTLEREEREERANNENGRNEAEPGDAQTPGGPESPEHRGTVRAFAERFGDLLLASPRELRIGDEFDFTDLTESDDRDILDTPALAPTAPPTEPPLFSKKKKTIRLFWSEVRPSECQYQDFRRSGGDSLWSRLEPVKVDTAKLEHLFETKSKEMPVTKEIIVLDSKRSNAINIGMTVLPPPRTIKTAIVNFDEYALNKEGIEEEKQRIQEAQLANPDVPLGSAEQFLLTLSSISELSARLQLWAFKLDYEATEKEVAEPLQDLKEGMEQLEKNKTLRHILSTLLAIGNFLNGTNAKGFELTYLEKVPEVKDTVHKQSLLHHVCSVVAENFPQSSDLYSEIGAITRSAKVDFDQLQETLAQMERRCKASWDHLKVIAKHEMKAQLKQKMSDFLKDCAERIIILKIVHRRIINRFHSFLLFLGHPAYSVREISVHRFSKLLSEFALEYRTTRDRVLQQKQKRADHRERNKTRGKMIVDVTAPSDDEEEGESGRYGSGGGNYNSAPSGHQEGEQLQGLGHAQDAAEHESMKAIAAVPGLRMRTRSRPGRGGRVVQAWTPSLEDSQSLCGDDAADEIMERIVRSATQGPATRTLPRERRRSRANRKSLRRTLKTGLTPEEALALGLCDSPDPQ</sequence>